<protein>
    <submittedName>
        <fullName evidence="2">CAP-gly domain linker</fullName>
    </submittedName>
</protein>
<gene>
    <name evidence="2" type="ORF">POM88_016163</name>
</gene>
<dbReference type="AlphaFoldDB" id="A0AAD8IQ22"/>
<evidence type="ECO:0000313" key="3">
    <source>
        <dbReference type="Proteomes" id="UP001237642"/>
    </source>
</evidence>
<keyword evidence="1" id="KW-0175">Coiled coil</keyword>
<evidence type="ECO:0000313" key="2">
    <source>
        <dbReference type="EMBL" id="KAK1387985.1"/>
    </source>
</evidence>
<sequence length="280" mass="32207">MEDSGAILCQISLLKDMLDQVNEEIESNYEITREIESEIVKCCEIETEYAVRESELTRTSYHLHFEINGFMAVTSDAMASITRLKTELSSLRIKRDEICNGMNKKQEEFISCCLDFQKDIDQGENCEMKTVLSEKVNLENEIKMLTTKKSSLQNSVSAFVEDLLENLRCTNSALHFEIQSGNLVNQKLLKDIDELKATLLSVISMNSGISSWNGLWTGFYHYKRDGHGHKELPSEQLDKLKPPEWLIFRTRSLDIDICIPHLGETKYAYSEIKHAYWTAK</sequence>
<reference evidence="2" key="2">
    <citation type="submission" date="2023-05" db="EMBL/GenBank/DDBJ databases">
        <authorList>
            <person name="Schelkunov M.I."/>
        </authorList>
    </citation>
    <scope>NUCLEOTIDE SEQUENCE</scope>
    <source>
        <strain evidence="2">Hsosn_3</strain>
        <tissue evidence="2">Leaf</tissue>
    </source>
</reference>
<keyword evidence="3" id="KW-1185">Reference proteome</keyword>
<dbReference type="Proteomes" id="UP001237642">
    <property type="component" value="Unassembled WGS sequence"/>
</dbReference>
<name>A0AAD8IQ22_9APIA</name>
<evidence type="ECO:0000256" key="1">
    <source>
        <dbReference type="SAM" id="Coils"/>
    </source>
</evidence>
<reference evidence="2" key="1">
    <citation type="submission" date="2023-02" db="EMBL/GenBank/DDBJ databases">
        <title>Genome of toxic invasive species Heracleum sosnowskyi carries increased number of genes despite the absence of recent whole-genome duplications.</title>
        <authorList>
            <person name="Schelkunov M."/>
            <person name="Shtratnikova V."/>
            <person name="Makarenko M."/>
            <person name="Klepikova A."/>
            <person name="Omelchenko D."/>
            <person name="Novikova G."/>
            <person name="Obukhova E."/>
            <person name="Bogdanov V."/>
            <person name="Penin A."/>
            <person name="Logacheva M."/>
        </authorList>
    </citation>
    <scope>NUCLEOTIDE SEQUENCE</scope>
    <source>
        <strain evidence="2">Hsosn_3</strain>
        <tissue evidence="2">Leaf</tissue>
    </source>
</reference>
<proteinExistence type="predicted"/>
<feature type="coiled-coil region" evidence="1">
    <location>
        <begin position="128"/>
        <end position="155"/>
    </location>
</feature>
<organism evidence="2 3">
    <name type="scientific">Heracleum sosnowskyi</name>
    <dbReference type="NCBI Taxonomy" id="360622"/>
    <lineage>
        <taxon>Eukaryota</taxon>
        <taxon>Viridiplantae</taxon>
        <taxon>Streptophyta</taxon>
        <taxon>Embryophyta</taxon>
        <taxon>Tracheophyta</taxon>
        <taxon>Spermatophyta</taxon>
        <taxon>Magnoliopsida</taxon>
        <taxon>eudicotyledons</taxon>
        <taxon>Gunneridae</taxon>
        <taxon>Pentapetalae</taxon>
        <taxon>asterids</taxon>
        <taxon>campanulids</taxon>
        <taxon>Apiales</taxon>
        <taxon>Apiaceae</taxon>
        <taxon>Apioideae</taxon>
        <taxon>apioid superclade</taxon>
        <taxon>Tordylieae</taxon>
        <taxon>Tordyliinae</taxon>
        <taxon>Heracleum</taxon>
    </lineage>
</organism>
<comment type="caution">
    <text evidence="2">The sequence shown here is derived from an EMBL/GenBank/DDBJ whole genome shotgun (WGS) entry which is preliminary data.</text>
</comment>
<dbReference type="EMBL" id="JAUIZM010000004">
    <property type="protein sequence ID" value="KAK1387985.1"/>
    <property type="molecule type" value="Genomic_DNA"/>
</dbReference>
<accession>A0AAD8IQ22</accession>